<dbReference type="GO" id="GO:0006303">
    <property type="term" value="P:double-strand break repair via nonhomologous end joining"/>
    <property type="evidence" value="ECO:0007669"/>
    <property type="project" value="TreeGrafter"/>
</dbReference>
<dbReference type="GO" id="GO:0044547">
    <property type="term" value="F:DNA topoisomerase binding"/>
    <property type="evidence" value="ECO:0007669"/>
    <property type="project" value="TreeGrafter"/>
</dbReference>
<keyword evidence="2" id="KW-1185">Reference proteome</keyword>
<dbReference type="PANTHER" id="PTHR46060">
    <property type="entry name" value="MARINER MOS1 TRANSPOSASE-LIKE PROTEIN"/>
    <property type="match status" value="1"/>
</dbReference>
<dbReference type="GO" id="GO:0035861">
    <property type="term" value="C:site of double-strand break"/>
    <property type="evidence" value="ECO:0007669"/>
    <property type="project" value="TreeGrafter"/>
</dbReference>
<organism evidence="2 3">
    <name type="scientific">Dinoponera quadriceps</name>
    <name type="common">South American ant</name>
    <dbReference type="NCBI Taxonomy" id="609295"/>
    <lineage>
        <taxon>Eukaryota</taxon>
        <taxon>Metazoa</taxon>
        <taxon>Ecdysozoa</taxon>
        <taxon>Arthropoda</taxon>
        <taxon>Hexapoda</taxon>
        <taxon>Insecta</taxon>
        <taxon>Pterygota</taxon>
        <taxon>Neoptera</taxon>
        <taxon>Endopterygota</taxon>
        <taxon>Hymenoptera</taxon>
        <taxon>Apocrita</taxon>
        <taxon>Aculeata</taxon>
        <taxon>Formicoidea</taxon>
        <taxon>Formicidae</taxon>
        <taxon>Ponerinae</taxon>
        <taxon>Ponerini</taxon>
        <taxon>Dinoponera</taxon>
    </lineage>
</organism>
<dbReference type="GO" id="GO:0000014">
    <property type="term" value="F:single-stranded DNA endodeoxyribonuclease activity"/>
    <property type="evidence" value="ECO:0007669"/>
    <property type="project" value="TreeGrafter"/>
</dbReference>
<dbReference type="KEGG" id="dqu:106747843"/>
<accession>A0A6P3XT72</accession>
<dbReference type="GO" id="GO:0042800">
    <property type="term" value="F:histone H3K4 methyltransferase activity"/>
    <property type="evidence" value="ECO:0007669"/>
    <property type="project" value="TreeGrafter"/>
</dbReference>
<dbReference type="GeneID" id="106747843"/>
<dbReference type="GO" id="GO:0003697">
    <property type="term" value="F:single-stranded DNA binding"/>
    <property type="evidence" value="ECO:0007669"/>
    <property type="project" value="TreeGrafter"/>
</dbReference>
<feature type="domain" description="Mos1 transposase HTH" evidence="1">
    <location>
        <begin position="5"/>
        <end position="54"/>
    </location>
</feature>
<reference evidence="3" key="1">
    <citation type="submission" date="2025-08" db="UniProtKB">
        <authorList>
            <consortium name="RefSeq"/>
        </authorList>
    </citation>
    <scope>IDENTIFICATION</scope>
</reference>
<evidence type="ECO:0000313" key="3">
    <source>
        <dbReference type="RefSeq" id="XP_014481254.1"/>
    </source>
</evidence>
<dbReference type="GO" id="GO:0005634">
    <property type="term" value="C:nucleus"/>
    <property type="evidence" value="ECO:0007669"/>
    <property type="project" value="TreeGrafter"/>
</dbReference>
<dbReference type="GO" id="GO:0015074">
    <property type="term" value="P:DNA integration"/>
    <property type="evidence" value="ECO:0007669"/>
    <property type="project" value="TreeGrafter"/>
</dbReference>
<dbReference type="InterPro" id="IPR041426">
    <property type="entry name" value="Mos1_HTH"/>
</dbReference>
<dbReference type="InterPro" id="IPR052709">
    <property type="entry name" value="Transposase-MT_Hybrid"/>
</dbReference>
<dbReference type="Gene3D" id="1.10.10.1450">
    <property type="match status" value="1"/>
</dbReference>
<gene>
    <name evidence="3" type="primary">LOC106747843</name>
</gene>
<dbReference type="RefSeq" id="XP_014481254.1">
    <property type="nucleotide sequence ID" value="XM_014625768.1"/>
</dbReference>
<dbReference type="AlphaFoldDB" id="A0A6P3XT72"/>
<dbReference type="GO" id="GO:0046975">
    <property type="term" value="F:histone H3K36 methyltransferase activity"/>
    <property type="evidence" value="ECO:0007669"/>
    <property type="project" value="TreeGrafter"/>
</dbReference>
<dbReference type="OrthoDB" id="10032414at2759"/>
<protein>
    <submittedName>
        <fullName evidence="3">Histone-lysine N-methyltransferase SETMAR-like</fullName>
    </submittedName>
</protein>
<name>A0A6P3XT72_DINQU</name>
<dbReference type="GO" id="GO:0000729">
    <property type="term" value="P:DNA double-strand break processing"/>
    <property type="evidence" value="ECO:0007669"/>
    <property type="project" value="TreeGrafter"/>
</dbReference>
<dbReference type="PANTHER" id="PTHR46060:SF2">
    <property type="entry name" value="HISTONE-LYSINE N-METHYLTRANSFERASE SETMAR"/>
    <property type="match status" value="1"/>
</dbReference>
<evidence type="ECO:0000313" key="2">
    <source>
        <dbReference type="Proteomes" id="UP000515204"/>
    </source>
</evidence>
<evidence type="ECO:0000259" key="1">
    <source>
        <dbReference type="Pfam" id="PF17906"/>
    </source>
</evidence>
<sequence>MDQEKLHFRHSMLYEFQLGHNATETHKNLFSGFGPSKVKVRTVQRWFEKFRSGDMKLQDESCTGRPKELDDDVLRVLVGNELLLTTREIGDKLNVSHIIIENHLNKLGCLQMVSLDSP</sequence>
<dbReference type="GO" id="GO:0000793">
    <property type="term" value="C:condensed chromosome"/>
    <property type="evidence" value="ECO:0007669"/>
    <property type="project" value="TreeGrafter"/>
</dbReference>
<dbReference type="GO" id="GO:0003690">
    <property type="term" value="F:double-stranded DNA binding"/>
    <property type="evidence" value="ECO:0007669"/>
    <property type="project" value="TreeGrafter"/>
</dbReference>
<dbReference type="GO" id="GO:0044774">
    <property type="term" value="P:mitotic DNA integrity checkpoint signaling"/>
    <property type="evidence" value="ECO:0007669"/>
    <property type="project" value="TreeGrafter"/>
</dbReference>
<dbReference type="Pfam" id="PF17906">
    <property type="entry name" value="HTH_48"/>
    <property type="match status" value="1"/>
</dbReference>
<dbReference type="Proteomes" id="UP000515204">
    <property type="component" value="Unplaced"/>
</dbReference>
<dbReference type="GO" id="GO:0031297">
    <property type="term" value="P:replication fork processing"/>
    <property type="evidence" value="ECO:0007669"/>
    <property type="project" value="TreeGrafter"/>
</dbReference>
<proteinExistence type="predicted"/>